<feature type="transmembrane region" description="Helical" evidence="7">
    <location>
        <begin position="502"/>
        <end position="524"/>
    </location>
</feature>
<feature type="transmembrane region" description="Helical" evidence="7">
    <location>
        <begin position="188"/>
        <end position="207"/>
    </location>
</feature>
<feature type="transmembrane region" description="Helical" evidence="7">
    <location>
        <begin position="421"/>
        <end position="446"/>
    </location>
</feature>
<feature type="transmembrane region" description="Helical" evidence="7">
    <location>
        <begin position="256"/>
        <end position="276"/>
    </location>
</feature>
<comment type="caution">
    <text evidence="9">The sequence shown here is derived from an EMBL/GenBank/DDBJ whole genome shotgun (WGS) entry which is preliminary data.</text>
</comment>
<evidence type="ECO:0000313" key="9">
    <source>
        <dbReference type="EMBL" id="GAA1097716.1"/>
    </source>
</evidence>
<feature type="compositionally biased region" description="Basic and acidic residues" evidence="6">
    <location>
        <begin position="643"/>
        <end position="655"/>
    </location>
</feature>
<dbReference type="InterPro" id="IPR019108">
    <property type="entry name" value="Caa3_assmbl_CtaG-rel"/>
</dbReference>
<feature type="domain" description="Copper resistance protein D" evidence="8">
    <location>
        <begin position="218"/>
        <end position="314"/>
    </location>
</feature>
<keyword evidence="10" id="KW-1185">Reference proteome</keyword>
<keyword evidence="2" id="KW-1003">Cell membrane</keyword>
<evidence type="ECO:0000256" key="3">
    <source>
        <dbReference type="ARBA" id="ARBA00022692"/>
    </source>
</evidence>
<comment type="subcellular location">
    <subcellularLocation>
        <location evidence="1">Cell membrane</location>
        <topology evidence="1">Multi-pass membrane protein</topology>
    </subcellularLocation>
</comment>
<feature type="transmembrane region" description="Helical" evidence="7">
    <location>
        <begin position="219"/>
        <end position="244"/>
    </location>
</feature>
<keyword evidence="5 7" id="KW-0472">Membrane</keyword>
<evidence type="ECO:0000256" key="7">
    <source>
        <dbReference type="SAM" id="Phobius"/>
    </source>
</evidence>
<feature type="transmembrane region" description="Helical" evidence="7">
    <location>
        <begin position="356"/>
        <end position="376"/>
    </location>
</feature>
<feature type="transmembrane region" description="Helical" evidence="7">
    <location>
        <begin position="155"/>
        <end position="176"/>
    </location>
</feature>
<dbReference type="Pfam" id="PF05425">
    <property type="entry name" value="CopD"/>
    <property type="match status" value="1"/>
</dbReference>
<dbReference type="Proteomes" id="UP001501581">
    <property type="component" value="Unassembled WGS sequence"/>
</dbReference>
<feature type="transmembrane region" description="Helical" evidence="7">
    <location>
        <begin position="46"/>
        <end position="65"/>
    </location>
</feature>
<protein>
    <submittedName>
        <fullName evidence="9">Cytochrome c oxidase assembly protein</fullName>
    </submittedName>
</protein>
<evidence type="ECO:0000256" key="4">
    <source>
        <dbReference type="ARBA" id="ARBA00022989"/>
    </source>
</evidence>
<evidence type="ECO:0000313" key="10">
    <source>
        <dbReference type="Proteomes" id="UP001501581"/>
    </source>
</evidence>
<feature type="transmembrane region" description="Helical" evidence="7">
    <location>
        <begin position="588"/>
        <end position="609"/>
    </location>
</feature>
<feature type="transmembrane region" description="Helical" evidence="7">
    <location>
        <begin position="388"/>
        <end position="409"/>
    </location>
</feature>
<dbReference type="InterPro" id="IPR032694">
    <property type="entry name" value="CopC/D"/>
</dbReference>
<dbReference type="PANTHER" id="PTHR34820">
    <property type="entry name" value="INNER MEMBRANE PROTEIN YEBZ"/>
    <property type="match status" value="1"/>
</dbReference>
<name>A0ABN1TSQ3_9ACTN</name>
<evidence type="ECO:0000256" key="2">
    <source>
        <dbReference type="ARBA" id="ARBA00022475"/>
    </source>
</evidence>
<sequence length="672" mass="72212">MLWTTLIALAGAALTDSLTGATISGLPDPGPITRFSLPVVQAVRDVGALVTLGALLAIATCLPGVKDDERLRGPRARLLALSQLSALTWALTSLLLIALTYSDASGIRIGDPGFADGVLLFARSFDLGTYLVWGAGLATLIAIGATFVQRVGGTGWLLALSVAGLWTLALTGHAAGTANHEEAVNYQFIHLLGIGIWAGALAALAWVRRDLSAEHLATAVRRFSVLAAWSLAGVGISGVLGAALRIPRLSDLWTDYGVLVLLKVGALVLLGIAGWWHRRHLIGRLADGAPRAFARLVSAELVVLFAAAGLGVALNRSAPPAPVGAGSLSLAETELGRPFPPELTGSRWLTEWNIDVLFAPLTLLLVASYLLAVVRLRRRGDTWPWARTLAWVIGWLIFFWATSGAPAVYGRVLFSAHMVQHMTIAMAVPVFLVLGAPITLALRALPARRDGSRGIREWLLAIVHSRPAAVLTNPIVAAVIFVVGMMAFYYSPLFELSMRAHTGHVLMTFHFLLSGYVLVSCLIGTDPGIKRPSYPLRLLLMMVTFAFHAFFAIALMASDQILAEDWFAMFDRSWGESLADDQYRGASIGWAFGELPLAIIALSLLAGWVSSDRRERRRFDRNEDRTGDQELAAYNAFLQRIAEGTEGRGRSRESVVAETPGAEGSDTASEPR</sequence>
<dbReference type="PANTHER" id="PTHR34820:SF4">
    <property type="entry name" value="INNER MEMBRANE PROTEIN YEBZ"/>
    <property type="match status" value="1"/>
</dbReference>
<keyword evidence="3 7" id="KW-0812">Transmembrane</keyword>
<accession>A0ABN1TSQ3</accession>
<feature type="region of interest" description="Disordered" evidence="6">
    <location>
        <begin position="643"/>
        <end position="672"/>
    </location>
</feature>
<reference evidence="9 10" key="1">
    <citation type="journal article" date="2019" name="Int. J. Syst. Evol. Microbiol.">
        <title>The Global Catalogue of Microorganisms (GCM) 10K type strain sequencing project: providing services to taxonomists for standard genome sequencing and annotation.</title>
        <authorList>
            <consortium name="The Broad Institute Genomics Platform"/>
            <consortium name="The Broad Institute Genome Sequencing Center for Infectious Disease"/>
            <person name="Wu L."/>
            <person name="Ma J."/>
        </authorList>
    </citation>
    <scope>NUCLEOTIDE SEQUENCE [LARGE SCALE GENOMIC DNA]</scope>
    <source>
        <strain evidence="9 10">JCM 13008</strain>
    </source>
</reference>
<evidence type="ECO:0000256" key="5">
    <source>
        <dbReference type="ARBA" id="ARBA00023136"/>
    </source>
</evidence>
<gene>
    <name evidence="9" type="ORF">GCM10009668_13640</name>
</gene>
<evidence type="ECO:0000256" key="1">
    <source>
        <dbReference type="ARBA" id="ARBA00004651"/>
    </source>
</evidence>
<dbReference type="Pfam" id="PF09678">
    <property type="entry name" value="Caa3_CtaG"/>
    <property type="match status" value="1"/>
</dbReference>
<feature type="transmembrane region" description="Helical" evidence="7">
    <location>
        <begin position="130"/>
        <end position="148"/>
    </location>
</feature>
<keyword evidence="4 7" id="KW-1133">Transmembrane helix</keyword>
<evidence type="ECO:0000256" key="6">
    <source>
        <dbReference type="SAM" id="MobiDB-lite"/>
    </source>
</evidence>
<proteinExistence type="predicted"/>
<feature type="transmembrane region" description="Helical" evidence="7">
    <location>
        <begin position="536"/>
        <end position="557"/>
    </location>
</feature>
<organism evidence="9 10">
    <name type="scientific">Nocardioides dubius</name>
    <dbReference type="NCBI Taxonomy" id="317019"/>
    <lineage>
        <taxon>Bacteria</taxon>
        <taxon>Bacillati</taxon>
        <taxon>Actinomycetota</taxon>
        <taxon>Actinomycetes</taxon>
        <taxon>Propionibacteriales</taxon>
        <taxon>Nocardioidaceae</taxon>
        <taxon>Nocardioides</taxon>
    </lineage>
</organism>
<feature type="transmembrane region" description="Helical" evidence="7">
    <location>
        <begin position="296"/>
        <end position="314"/>
    </location>
</feature>
<feature type="transmembrane region" description="Helical" evidence="7">
    <location>
        <begin position="77"/>
        <end position="101"/>
    </location>
</feature>
<dbReference type="EMBL" id="BAAALG010000005">
    <property type="protein sequence ID" value="GAA1097716.1"/>
    <property type="molecule type" value="Genomic_DNA"/>
</dbReference>
<dbReference type="InterPro" id="IPR008457">
    <property type="entry name" value="Cu-R_CopD_dom"/>
</dbReference>
<evidence type="ECO:0000259" key="8">
    <source>
        <dbReference type="Pfam" id="PF05425"/>
    </source>
</evidence>
<feature type="transmembrane region" description="Helical" evidence="7">
    <location>
        <begin position="467"/>
        <end position="490"/>
    </location>
</feature>